<evidence type="ECO:0000313" key="2">
    <source>
        <dbReference type="Proteomes" id="UP000179179"/>
    </source>
</evidence>
<protein>
    <recommendedName>
        <fullName evidence="3">F-box domain-containing protein</fullName>
    </recommendedName>
</protein>
<sequence length="360" mass="41699">MDLNSTTKALSVWEILHPILINLDMRTLLHAQRVCHVWHHIITKSRSLQQALFFLPVEEREATASNERRSQINPLLKEVLWPQLSWLATCGRKLTPLERKQQAKTRGIPILRSEDASWRRMLIRQPPPITIGIQSEDETGEGGSPAPVIYYEEDISTDALWALTNISFFADHCLTRCIFSGDDRWKESCPQQSELISDQDLEKCDILVVGHRPPDYLRRMMQWILRYEAHYPSLSLRVDIHPPLLDFYYLFKQDRSFITHDWAFVIANCNGPVWTYYIDGKARDGESALDAYTYRTQLNPLTEPEATVAKQIVGNESLPRGAVPTANYLKRFIRVMAKLVEKGILPKFMLEEHRIIYGVR</sequence>
<dbReference type="Gene3D" id="1.20.1280.50">
    <property type="match status" value="1"/>
</dbReference>
<dbReference type="EMBL" id="LYCR01000085">
    <property type="protein sequence ID" value="OGM42621.1"/>
    <property type="molecule type" value="Genomic_DNA"/>
</dbReference>
<dbReference type="RefSeq" id="XP_022386338.1">
    <property type="nucleotide sequence ID" value="XM_022535587.1"/>
</dbReference>
<organism evidence="1 2">
    <name type="scientific">Aspergillus bombycis</name>
    <dbReference type="NCBI Taxonomy" id="109264"/>
    <lineage>
        <taxon>Eukaryota</taxon>
        <taxon>Fungi</taxon>
        <taxon>Dikarya</taxon>
        <taxon>Ascomycota</taxon>
        <taxon>Pezizomycotina</taxon>
        <taxon>Eurotiomycetes</taxon>
        <taxon>Eurotiomycetidae</taxon>
        <taxon>Eurotiales</taxon>
        <taxon>Aspergillaceae</taxon>
        <taxon>Aspergillus</taxon>
    </lineage>
</organism>
<proteinExistence type="predicted"/>
<name>A0A1F7ZT42_9EURO</name>
<dbReference type="AlphaFoldDB" id="A0A1F7ZT42"/>
<reference evidence="1 2" key="1">
    <citation type="journal article" date="2016" name="Genome Biol. Evol.">
        <title>Draft genome sequence of an aflatoxigenic Aspergillus species, A. bombycis.</title>
        <authorList>
            <person name="Moore G.G."/>
            <person name="Mack B.M."/>
            <person name="Beltz S.B."/>
            <person name="Gilbert M.K."/>
        </authorList>
    </citation>
    <scope>NUCLEOTIDE SEQUENCE [LARGE SCALE GENOMIC DNA]</scope>
    <source>
        <strain evidence="2">NRRL 26010</strain>
    </source>
</reference>
<evidence type="ECO:0000313" key="1">
    <source>
        <dbReference type="EMBL" id="OGM42621.1"/>
    </source>
</evidence>
<gene>
    <name evidence="1" type="ORF">ABOM_008458</name>
</gene>
<comment type="caution">
    <text evidence="1">The sequence shown here is derived from an EMBL/GenBank/DDBJ whole genome shotgun (WGS) entry which is preliminary data.</text>
</comment>
<accession>A0A1F7ZT42</accession>
<dbReference type="SUPFAM" id="SSF81383">
    <property type="entry name" value="F-box domain"/>
    <property type="match status" value="1"/>
</dbReference>
<evidence type="ECO:0008006" key="3">
    <source>
        <dbReference type="Google" id="ProtNLM"/>
    </source>
</evidence>
<dbReference type="Proteomes" id="UP000179179">
    <property type="component" value="Unassembled WGS sequence"/>
</dbReference>
<dbReference type="OrthoDB" id="3800738at2759"/>
<dbReference type="GeneID" id="34451848"/>
<dbReference type="InterPro" id="IPR036047">
    <property type="entry name" value="F-box-like_dom_sf"/>
</dbReference>
<dbReference type="STRING" id="109264.A0A1F7ZT42"/>
<keyword evidence="2" id="KW-1185">Reference proteome</keyword>
<dbReference type="CDD" id="cd09917">
    <property type="entry name" value="F-box_SF"/>
    <property type="match status" value="1"/>
</dbReference>